<dbReference type="EMBL" id="MCFJ01000001">
    <property type="protein sequence ID" value="ORY71821.1"/>
    <property type="molecule type" value="Genomic_DNA"/>
</dbReference>
<dbReference type="Gene3D" id="3.40.50.12780">
    <property type="entry name" value="N-terminal domain of ligase-like"/>
    <property type="match status" value="1"/>
</dbReference>
<dbReference type="Pfam" id="PF00501">
    <property type="entry name" value="AMP-binding"/>
    <property type="match status" value="1"/>
</dbReference>
<evidence type="ECO:0000313" key="6">
    <source>
        <dbReference type="EMBL" id="ORY71821.1"/>
    </source>
</evidence>
<dbReference type="InterPro" id="IPR045851">
    <property type="entry name" value="AMP-bd_C_sf"/>
</dbReference>
<dbReference type="PANTHER" id="PTHR44845:SF6">
    <property type="entry name" value="BETA-ALANINE-ACTIVATING ENZYME"/>
    <property type="match status" value="1"/>
</dbReference>
<comment type="caution">
    <text evidence="6">The sequence shown here is derived from an EMBL/GenBank/DDBJ whole genome shotgun (WGS) entry which is preliminary data.</text>
</comment>
<keyword evidence="7" id="KW-1185">Reference proteome</keyword>
<organism evidence="6 7">
    <name type="scientific">Pseudomassariella vexata</name>
    <dbReference type="NCBI Taxonomy" id="1141098"/>
    <lineage>
        <taxon>Eukaryota</taxon>
        <taxon>Fungi</taxon>
        <taxon>Dikarya</taxon>
        <taxon>Ascomycota</taxon>
        <taxon>Pezizomycotina</taxon>
        <taxon>Sordariomycetes</taxon>
        <taxon>Xylariomycetidae</taxon>
        <taxon>Amphisphaeriales</taxon>
        <taxon>Pseudomassariaceae</taxon>
        <taxon>Pseudomassariella</taxon>
    </lineage>
</organism>
<keyword evidence="2" id="KW-0597">Phosphoprotein</keyword>
<proteinExistence type="predicted"/>
<dbReference type="RefSeq" id="XP_040721413.1">
    <property type="nucleotide sequence ID" value="XM_040862842.1"/>
</dbReference>
<sequence length="544" mass="58918">MKITARSSLARRRLVWQVLPFCMVSEMGALIQHGGDTIRSCASWWLAMCGGEAFTLQLEDPFAGLGLESLTILNPYGPTEETIIATVGEVDYRGVAATGGGNISVGQAIPGYAVYIVDKKNQAVTPGFPGQVALAGPSVASGYLRQPELMKAKFISDTVSPPSDKSVWGWLYLTGDKGRMMQDGSFQILGCTDGDNQVKIRGIRIELPETSSALVKASAGAIVDSAVVVRGTGPGQFLVAFVVFASGYPLQKSLGQERGDHQVQDYLGQMIQALPLPMYMRPALAVPIVSLPVTGRGKLDTKVLQALALPQISGAVDTGANEVLNKTERQLKESSTLGDLAAHISNKTTPTLTSTTENKHEYTHKQAIDWEEETPCPGHTVPSERSQTNQSRCHHHHQTQRLHHRRTNRRNRLPRQWYTPAPRLQSPRLTHSLRRHSQQPATLSLSPPTIIPHAGDLSLSLLDMSNLEAAAVLAETDIIIHNGATVSHLQNYGSLRGPNVASTQELVRMALIFGNNKNENGYKTPIPIHFISKGGVAHLSGLAE</sequence>
<dbReference type="Pfam" id="PF07993">
    <property type="entry name" value="NAD_binding_4"/>
    <property type="match status" value="1"/>
</dbReference>
<name>A0A1Y2EJU3_9PEZI</name>
<evidence type="ECO:0000259" key="4">
    <source>
        <dbReference type="Pfam" id="PF00501"/>
    </source>
</evidence>
<evidence type="ECO:0000313" key="7">
    <source>
        <dbReference type="Proteomes" id="UP000193689"/>
    </source>
</evidence>
<evidence type="ECO:0008006" key="8">
    <source>
        <dbReference type="Google" id="ProtNLM"/>
    </source>
</evidence>
<dbReference type="AlphaFoldDB" id="A0A1Y2EJU3"/>
<evidence type="ECO:0000259" key="5">
    <source>
        <dbReference type="Pfam" id="PF07993"/>
    </source>
</evidence>
<keyword evidence="1" id="KW-0596">Phosphopantetheine</keyword>
<dbReference type="Gene3D" id="3.30.300.30">
    <property type="match status" value="1"/>
</dbReference>
<dbReference type="GeneID" id="63779054"/>
<feature type="domain" description="Thioester reductase (TE)" evidence="5">
    <location>
        <begin position="428"/>
        <end position="511"/>
    </location>
</feature>
<evidence type="ECO:0000256" key="2">
    <source>
        <dbReference type="ARBA" id="ARBA00022553"/>
    </source>
</evidence>
<feature type="region of interest" description="Disordered" evidence="3">
    <location>
        <begin position="372"/>
        <end position="447"/>
    </location>
</feature>
<dbReference type="InterPro" id="IPR013120">
    <property type="entry name" value="FAR_NAD-bd"/>
</dbReference>
<dbReference type="SUPFAM" id="SSF56801">
    <property type="entry name" value="Acetyl-CoA synthetase-like"/>
    <property type="match status" value="1"/>
</dbReference>
<accession>A0A1Y2EJU3</accession>
<feature type="compositionally biased region" description="Basic residues" evidence="3">
    <location>
        <begin position="392"/>
        <end position="413"/>
    </location>
</feature>
<evidence type="ECO:0000256" key="1">
    <source>
        <dbReference type="ARBA" id="ARBA00022450"/>
    </source>
</evidence>
<dbReference type="STRING" id="1141098.A0A1Y2EJU3"/>
<dbReference type="InterPro" id="IPR000873">
    <property type="entry name" value="AMP-dep_synth/lig_dom"/>
</dbReference>
<dbReference type="Proteomes" id="UP000193689">
    <property type="component" value="Unassembled WGS sequence"/>
</dbReference>
<feature type="compositionally biased region" description="Polar residues" evidence="3">
    <location>
        <begin position="438"/>
        <end position="447"/>
    </location>
</feature>
<dbReference type="OrthoDB" id="416786at2759"/>
<dbReference type="InParanoid" id="A0A1Y2EJU3"/>
<dbReference type="Gene3D" id="3.40.50.720">
    <property type="entry name" value="NAD(P)-binding Rossmann-like Domain"/>
    <property type="match status" value="1"/>
</dbReference>
<dbReference type="InterPro" id="IPR042099">
    <property type="entry name" value="ANL_N_sf"/>
</dbReference>
<gene>
    <name evidence="6" type="ORF">BCR38DRAFT_470691</name>
</gene>
<feature type="domain" description="AMP-dependent synthetase/ligase" evidence="4">
    <location>
        <begin position="40"/>
        <end position="144"/>
    </location>
</feature>
<reference evidence="6 7" key="1">
    <citation type="submission" date="2016-07" db="EMBL/GenBank/DDBJ databases">
        <title>Pervasive Adenine N6-methylation of Active Genes in Fungi.</title>
        <authorList>
            <consortium name="DOE Joint Genome Institute"/>
            <person name="Mondo S.J."/>
            <person name="Dannebaum R.O."/>
            <person name="Kuo R.C."/>
            <person name="Labutti K."/>
            <person name="Haridas S."/>
            <person name="Kuo A."/>
            <person name="Salamov A."/>
            <person name="Ahrendt S.R."/>
            <person name="Lipzen A."/>
            <person name="Sullivan W."/>
            <person name="Andreopoulos W.B."/>
            <person name="Clum A."/>
            <person name="Lindquist E."/>
            <person name="Daum C."/>
            <person name="Ramamoorthy G.K."/>
            <person name="Gryganskyi A."/>
            <person name="Culley D."/>
            <person name="Magnuson J.K."/>
            <person name="James T.Y."/>
            <person name="O'Malley M.A."/>
            <person name="Stajich J.E."/>
            <person name="Spatafora J.W."/>
            <person name="Visel A."/>
            <person name="Grigoriev I.V."/>
        </authorList>
    </citation>
    <scope>NUCLEOTIDE SEQUENCE [LARGE SCALE GENOMIC DNA]</scope>
    <source>
        <strain evidence="6 7">CBS 129021</strain>
    </source>
</reference>
<evidence type="ECO:0000256" key="3">
    <source>
        <dbReference type="SAM" id="MobiDB-lite"/>
    </source>
</evidence>
<dbReference type="PANTHER" id="PTHR44845">
    <property type="entry name" value="CARRIER DOMAIN-CONTAINING PROTEIN"/>
    <property type="match status" value="1"/>
</dbReference>
<protein>
    <recommendedName>
        <fullName evidence="8">AMP-dependent synthetase/ligase domain-containing protein</fullName>
    </recommendedName>
</protein>